<keyword evidence="3" id="KW-1185">Reference proteome</keyword>
<organism evidence="2 3">
    <name type="scientific">Chrysochromulina tobinii</name>
    <dbReference type="NCBI Taxonomy" id="1460289"/>
    <lineage>
        <taxon>Eukaryota</taxon>
        <taxon>Haptista</taxon>
        <taxon>Haptophyta</taxon>
        <taxon>Prymnesiophyceae</taxon>
        <taxon>Prymnesiales</taxon>
        <taxon>Chrysochromulinaceae</taxon>
        <taxon>Chrysochromulina</taxon>
    </lineage>
</organism>
<evidence type="ECO:0000313" key="3">
    <source>
        <dbReference type="Proteomes" id="UP000037460"/>
    </source>
</evidence>
<name>A0A0M0LSC0_9EUKA</name>
<gene>
    <name evidence="2" type="ORF">Ctob_015686</name>
</gene>
<reference evidence="3" key="1">
    <citation type="journal article" date="2015" name="PLoS Genet.">
        <title>Genome Sequence and Transcriptome Analyses of Chrysochromulina tobin: Metabolic Tools for Enhanced Algal Fitness in the Prominent Order Prymnesiales (Haptophyceae).</title>
        <authorList>
            <person name="Hovde B.T."/>
            <person name="Deodato C.R."/>
            <person name="Hunsperger H.M."/>
            <person name="Ryken S.A."/>
            <person name="Yost W."/>
            <person name="Jha R.K."/>
            <person name="Patterson J."/>
            <person name="Monnat R.J. Jr."/>
            <person name="Barlow S.B."/>
            <person name="Starkenburg S.R."/>
            <person name="Cattolico R.A."/>
        </authorList>
    </citation>
    <scope>NUCLEOTIDE SEQUENCE</scope>
    <source>
        <strain evidence="3">CCMP291</strain>
    </source>
</reference>
<dbReference type="AlphaFoldDB" id="A0A0M0LSC0"/>
<dbReference type="Proteomes" id="UP000037460">
    <property type="component" value="Unassembled WGS sequence"/>
</dbReference>
<protein>
    <submittedName>
        <fullName evidence="2">Uncharacterized protein</fullName>
    </submittedName>
</protein>
<feature type="region of interest" description="Disordered" evidence="1">
    <location>
        <begin position="1"/>
        <end position="20"/>
    </location>
</feature>
<comment type="caution">
    <text evidence="2">The sequence shown here is derived from an EMBL/GenBank/DDBJ whole genome shotgun (WGS) entry which is preliminary data.</text>
</comment>
<evidence type="ECO:0000313" key="2">
    <source>
        <dbReference type="EMBL" id="KOO53633.1"/>
    </source>
</evidence>
<feature type="compositionally biased region" description="Low complexity" evidence="1">
    <location>
        <begin position="1"/>
        <end position="14"/>
    </location>
</feature>
<accession>A0A0M0LSC0</accession>
<dbReference type="EMBL" id="JWZX01000142">
    <property type="protein sequence ID" value="KOO53633.1"/>
    <property type="molecule type" value="Genomic_DNA"/>
</dbReference>
<sequence length="490" mass="54908">MGVLSNLSLNASNSPRGQRTIKTREAILMARVEEAMRNAPSNKLYDLFQQRSGGREKAKLLKNGTATVFVAIDEKLISGGYAPGPHSTKDSQWWCQFVRWSAIQSFLEQRMRTREDEANDDGILFFHVAAYDIDVYVIDLETMGNLHLFENYMVQLHNKDHDASFMNWSTKVLDHILDHLDKCIVDMKYTGDAISYEVATAFLFILMMSSTIKTSKNATKINIILDKLAITQSFDKVFVDSKYLGEGKIFTKETIGKVLKTFEFDKGFMHTAILQLQEQVGELKEDVVELKDEVILQGDAVVALKDQVAGIAKGQDEATEGLQGLQGQVNDAVVKVNDSEQKYLTIVKSLDHLWAFLLSIQMSLNRLWAVLGHIFTLLTKKQEALEKKQVDNEKQQTAKDNFLARSVNQVYEWSAQNNVNIAAHINELQASVEDQAAVNEKLGDRITGVANSNLKKMLVVNASSALVSARVLNLETTVAQVNQKVDEKVA</sequence>
<proteinExistence type="predicted"/>
<evidence type="ECO:0000256" key="1">
    <source>
        <dbReference type="SAM" id="MobiDB-lite"/>
    </source>
</evidence>